<proteinExistence type="predicted"/>
<dbReference type="Proteomes" id="UP001172386">
    <property type="component" value="Unassembled WGS sequence"/>
</dbReference>
<comment type="caution">
    <text evidence="1">The sequence shown here is derived from an EMBL/GenBank/DDBJ whole genome shotgun (WGS) entry which is preliminary data.</text>
</comment>
<accession>A0ACC3AG66</accession>
<reference evidence="1" key="1">
    <citation type="submission" date="2022-10" db="EMBL/GenBank/DDBJ databases">
        <title>Culturing micro-colonial fungi from biological soil crusts in the Mojave desert and describing Neophaeococcomyces mojavensis, and introducing the new genera and species Taxawa tesnikishii.</title>
        <authorList>
            <person name="Kurbessoian T."/>
            <person name="Stajich J.E."/>
        </authorList>
    </citation>
    <scope>NUCLEOTIDE SEQUENCE</scope>
    <source>
        <strain evidence="1">JES_112</strain>
    </source>
</reference>
<sequence>MATPKKTRVNVKKYDDKDIPEHRRKSYRIYKTLDHNNIYDGEKVGQSETLNIQEIGELSMPCETIVSPTISVERRRVSDHEDESVNDTKLPRHDYGQVRPSYDKGKFVENWVDESCPPRNTYTDDYKQISEVVANMSRNPRTTFHLPRYSFEASSTMQSVRSTASVHDLGYKKLLSHRKIFIKCEKPPHKLIQRTQQIITQARSSSQLDDEIVQKLQEESMRLWDKCEATIISELAPHLVPAKGWLANARLVKTDGKLWSDAVPVPTDQSSHPALQVTLLPLPKPKPDLTFGYSDVAFSEEQRQTMSLLIDSKSMRNYAMPDQEFCFPFLTVEFKSQAGGGTQYIATCQAAGAGAIALNGTLELMRRSLGSIPYNEPQFFSITMDHEVACLNVHWLKAPTGEGLHSFHLSKLSTYVLDDPKSIRAFVHAIRNILDYGAHARLHTLCKALDAYRSMILRNGEAANAQVQTASILPQPQEATQNARGDLAARLPELLVLGRDKAKGKWWFW</sequence>
<keyword evidence="2" id="KW-1185">Reference proteome</keyword>
<evidence type="ECO:0000313" key="1">
    <source>
        <dbReference type="EMBL" id="KAJ9661299.1"/>
    </source>
</evidence>
<organism evidence="1 2">
    <name type="scientific">Neophaeococcomyces mojaviensis</name>
    <dbReference type="NCBI Taxonomy" id="3383035"/>
    <lineage>
        <taxon>Eukaryota</taxon>
        <taxon>Fungi</taxon>
        <taxon>Dikarya</taxon>
        <taxon>Ascomycota</taxon>
        <taxon>Pezizomycotina</taxon>
        <taxon>Eurotiomycetes</taxon>
        <taxon>Chaetothyriomycetidae</taxon>
        <taxon>Chaetothyriales</taxon>
        <taxon>Chaetothyriales incertae sedis</taxon>
        <taxon>Neophaeococcomyces</taxon>
    </lineage>
</organism>
<name>A0ACC3AG66_9EURO</name>
<gene>
    <name evidence="1" type="ORF">H2198_002042</name>
</gene>
<evidence type="ECO:0000313" key="2">
    <source>
        <dbReference type="Proteomes" id="UP001172386"/>
    </source>
</evidence>
<protein>
    <submittedName>
        <fullName evidence="1">Uncharacterized protein</fullName>
    </submittedName>
</protein>
<dbReference type="EMBL" id="JAPDRQ010000024">
    <property type="protein sequence ID" value="KAJ9661299.1"/>
    <property type="molecule type" value="Genomic_DNA"/>
</dbReference>